<evidence type="ECO:0000313" key="3">
    <source>
        <dbReference type="Proteomes" id="UP000253740"/>
    </source>
</evidence>
<name>A0A0K8QPJ6_9GAMM</name>
<reference evidence="1" key="1">
    <citation type="submission" date="2015-03" db="EMBL/GenBank/DDBJ databases">
        <title>Draft genome sequence of Mizugakiibacter sediminis skMP5.</title>
        <authorList>
            <person name="Watanabe T."/>
            <person name="Kojima H."/>
            <person name="Fukui M."/>
        </authorList>
    </citation>
    <scope>NUCLEOTIDE SEQUENCE</scope>
    <source>
        <strain evidence="1">SkMP5</strain>
    </source>
</reference>
<dbReference type="EMBL" id="DF970235">
    <property type="protein sequence ID" value="GAP66818.1"/>
    <property type="molecule type" value="Genomic_DNA"/>
</dbReference>
<dbReference type="AlphaFoldDB" id="A0A0K8QPJ6"/>
<dbReference type="STRING" id="1475481.GCA_000953855_02181"/>
<evidence type="ECO:0000313" key="1">
    <source>
        <dbReference type="EMBL" id="GAN43836.1"/>
    </source>
</evidence>
<keyword evidence="3" id="KW-1185">Reference proteome</keyword>
<reference evidence="2" key="2">
    <citation type="submission" date="2015-08" db="EMBL/GenBank/DDBJ databases">
        <title>Complete DNA Sequence of Pseudomonas syringae pv. actinidiae, the Causal Agent of Kiwifruit Canker Disease.</title>
        <authorList>
            <person name="Rikkerink E.H.A."/>
            <person name="Fineran P.C."/>
        </authorList>
    </citation>
    <scope>NUCLEOTIDE SEQUENCE</scope>
    <source>
        <strain evidence="2">SkMP5</strain>
    </source>
</reference>
<dbReference type="HOGENOM" id="CLU_2862884_0_0_6"/>
<dbReference type="Proteomes" id="UP000253740">
    <property type="component" value="Unassembled WGS sequence"/>
</dbReference>
<evidence type="ECO:0000313" key="2">
    <source>
        <dbReference type="EMBL" id="GAP66818.1"/>
    </source>
</evidence>
<sequence length="64" mass="7556">MQWNHLIAVDEQERAYLVHMHDQAMRDANIPADERERHRKRHAQLVEMGKGSGRFDVYGREKAA</sequence>
<proteinExistence type="predicted"/>
<organism evidence="2">
    <name type="scientific">Mizugakiibacter sediminis</name>
    <dbReference type="NCBI Taxonomy" id="1475481"/>
    <lineage>
        <taxon>Bacteria</taxon>
        <taxon>Pseudomonadati</taxon>
        <taxon>Pseudomonadota</taxon>
        <taxon>Gammaproteobacteria</taxon>
        <taxon>Lysobacterales</taxon>
        <taxon>Rhodanobacteraceae</taxon>
        <taxon>Mizugakiibacter</taxon>
    </lineage>
</organism>
<dbReference type="RefSeq" id="WP_062537404.1">
    <property type="nucleotide sequence ID" value="NZ_DF970235.1"/>
</dbReference>
<accession>A0A0K8QPJ6</accession>
<protein>
    <submittedName>
        <fullName evidence="2">Uncharacterized protein</fullName>
    </submittedName>
</protein>
<gene>
    <name evidence="1" type="ORF">MBSD_0349</name>
    <name evidence="2" type="ORF">MBSD_n2133</name>
</gene>
<dbReference type="EMBL" id="DF952378">
    <property type="protein sequence ID" value="GAN43836.1"/>
    <property type="molecule type" value="Genomic_DNA"/>
</dbReference>